<evidence type="ECO:0000313" key="3">
    <source>
        <dbReference type="Proteomes" id="UP001161409"/>
    </source>
</evidence>
<organism evidence="2 3">
    <name type="scientific">Sneathiella chinensis</name>
    <dbReference type="NCBI Taxonomy" id="349750"/>
    <lineage>
        <taxon>Bacteria</taxon>
        <taxon>Pseudomonadati</taxon>
        <taxon>Pseudomonadota</taxon>
        <taxon>Alphaproteobacteria</taxon>
        <taxon>Sneathiellales</taxon>
        <taxon>Sneathiellaceae</taxon>
        <taxon>Sneathiella</taxon>
    </lineage>
</organism>
<comment type="caution">
    <text evidence="2">The sequence shown here is derived from an EMBL/GenBank/DDBJ whole genome shotgun (WGS) entry which is preliminary data.</text>
</comment>
<dbReference type="Gene3D" id="3.90.226.10">
    <property type="entry name" value="2-enoyl-CoA Hydratase, Chain A, domain 1"/>
    <property type="match status" value="1"/>
</dbReference>
<accession>A0ABQ5U271</accession>
<comment type="similarity">
    <text evidence="1">Belongs to the enoyl-CoA hydratase/isomerase family.</text>
</comment>
<dbReference type="Pfam" id="PF00378">
    <property type="entry name" value="ECH_1"/>
    <property type="match status" value="1"/>
</dbReference>
<keyword evidence="3" id="KW-1185">Reference proteome</keyword>
<dbReference type="RefSeq" id="WP_169559364.1">
    <property type="nucleotide sequence ID" value="NZ_BSNF01000001.1"/>
</dbReference>
<dbReference type="PANTHER" id="PTHR11941:SF171">
    <property type="entry name" value="SD19268P"/>
    <property type="match status" value="1"/>
</dbReference>
<protein>
    <submittedName>
        <fullName evidence="2">Enoyl-CoA hydratase</fullName>
    </submittedName>
</protein>
<sequence length="256" mass="27523">MASFVKTTREKTANGDVCTVAIDNQKKLNTLNSDILVELQATFDALKSDKDVAVVVLTGAGEKAFVGGANINEMAELNPDTARAFITSLHNVCAAIRALPVPVIARVNGYCLGAGMEIAAICDIVVAEATAEFAMPEVRVGIPSVIEAAILPRTLGVGLARDLVLTARTLYGDEAYQAGFVQRLAEKGKLDEATNVVVEEILEGGRNAIRLQKELCNMWENTTAEEGIQCGIDSYAKAFEVDEPRTMMTAFINRKR</sequence>
<reference evidence="2" key="2">
    <citation type="submission" date="2023-01" db="EMBL/GenBank/DDBJ databases">
        <title>Draft genome sequence of Sneathiella chinensis strain NBRC 103408.</title>
        <authorList>
            <person name="Sun Q."/>
            <person name="Mori K."/>
        </authorList>
    </citation>
    <scope>NUCLEOTIDE SEQUENCE</scope>
    <source>
        <strain evidence="2">NBRC 103408</strain>
    </source>
</reference>
<evidence type="ECO:0000256" key="1">
    <source>
        <dbReference type="ARBA" id="ARBA00005254"/>
    </source>
</evidence>
<gene>
    <name evidence="2" type="ORF">GCM10007924_05790</name>
</gene>
<dbReference type="InterPro" id="IPR001753">
    <property type="entry name" value="Enoyl-CoA_hydra/iso"/>
</dbReference>
<evidence type="ECO:0000313" key="2">
    <source>
        <dbReference type="EMBL" id="GLQ05358.1"/>
    </source>
</evidence>
<dbReference type="NCBIfam" id="NF004795">
    <property type="entry name" value="PRK06143.1"/>
    <property type="match status" value="1"/>
</dbReference>
<dbReference type="Proteomes" id="UP001161409">
    <property type="component" value="Unassembled WGS sequence"/>
</dbReference>
<dbReference type="PANTHER" id="PTHR11941">
    <property type="entry name" value="ENOYL-COA HYDRATASE-RELATED"/>
    <property type="match status" value="1"/>
</dbReference>
<proteinExistence type="inferred from homology"/>
<dbReference type="EMBL" id="BSNF01000001">
    <property type="protein sequence ID" value="GLQ05358.1"/>
    <property type="molecule type" value="Genomic_DNA"/>
</dbReference>
<reference evidence="2" key="1">
    <citation type="journal article" date="2014" name="Int. J. Syst. Evol. Microbiol.">
        <title>Complete genome of a new Firmicutes species belonging to the dominant human colonic microbiota ('Ruminococcus bicirculans') reveals two chromosomes and a selective capacity to utilize plant glucans.</title>
        <authorList>
            <consortium name="NISC Comparative Sequencing Program"/>
            <person name="Wegmann U."/>
            <person name="Louis P."/>
            <person name="Goesmann A."/>
            <person name="Henrissat B."/>
            <person name="Duncan S.H."/>
            <person name="Flint H.J."/>
        </authorList>
    </citation>
    <scope>NUCLEOTIDE SEQUENCE</scope>
    <source>
        <strain evidence="2">NBRC 103408</strain>
    </source>
</reference>
<dbReference type="CDD" id="cd06558">
    <property type="entry name" value="crotonase-like"/>
    <property type="match status" value="1"/>
</dbReference>
<name>A0ABQ5U271_9PROT</name>
<dbReference type="InterPro" id="IPR029045">
    <property type="entry name" value="ClpP/crotonase-like_dom_sf"/>
</dbReference>
<dbReference type="SUPFAM" id="SSF52096">
    <property type="entry name" value="ClpP/crotonase"/>
    <property type="match status" value="1"/>
</dbReference>